<feature type="domain" description="HTH gntR-type" evidence="4">
    <location>
        <begin position="6"/>
        <end position="73"/>
    </location>
</feature>
<dbReference type="InterPro" id="IPR028978">
    <property type="entry name" value="Chorismate_lyase_/UTRA_dom_sf"/>
</dbReference>
<dbReference type="PANTHER" id="PTHR44846:SF17">
    <property type="entry name" value="GNTR-FAMILY TRANSCRIPTIONAL REGULATOR"/>
    <property type="match status" value="1"/>
</dbReference>
<dbReference type="InterPro" id="IPR011663">
    <property type="entry name" value="UTRA"/>
</dbReference>
<dbReference type="InterPro" id="IPR036388">
    <property type="entry name" value="WH-like_DNA-bd_sf"/>
</dbReference>
<dbReference type="Gene3D" id="3.40.1410.10">
    <property type="entry name" value="Chorismate lyase-like"/>
    <property type="match status" value="1"/>
</dbReference>
<reference evidence="5" key="2">
    <citation type="submission" date="2021-04" db="EMBL/GenBank/DDBJ databases">
        <authorList>
            <person name="Gilroy R."/>
        </authorList>
    </citation>
    <scope>NUCLEOTIDE SEQUENCE</scope>
    <source>
        <strain evidence="5">CHK189-11263</strain>
    </source>
</reference>
<dbReference type="SUPFAM" id="SSF46785">
    <property type="entry name" value="Winged helix' DNA-binding domain"/>
    <property type="match status" value="1"/>
</dbReference>
<dbReference type="CDD" id="cd07377">
    <property type="entry name" value="WHTH_GntR"/>
    <property type="match status" value="1"/>
</dbReference>
<dbReference type="SMART" id="SM00866">
    <property type="entry name" value="UTRA"/>
    <property type="match status" value="1"/>
</dbReference>
<dbReference type="PANTHER" id="PTHR44846">
    <property type="entry name" value="MANNOSYL-D-GLYCERATE TRANSPORT/METABOLISM SYSTEM REPRESSOR MNGR-RELATED"/>
    <property type="match status" value="1"/>
</dbReference>
<sequence>MSKSNYSAYMAIKNKILEIVRSETFEKNKLPSEAALANRLGISLVTLRESLMMLALEGYITKRHGSGNYVHPSTLDFANRTYSFLDHLSQKGYRTGLQLLSQERVPAGREEAEVLHVPEGELLLENRLVYLADEQPAIYTVSRMPEALLVRSDVEQMPFAYVHILIQDFMNREVAHALSEYVPLAVDEGLSRLLKLPAGHSIQSSSQVFYDITDQQVMYNQNYFHPDYYRLRILQNWDLGRGGPLPAET</sequence>
<protein>
    <submittedName>
        <fullName evidence="5">GntR family transcriptional regulator</fullName>
    </submittedName>
</protein>
<evidence type="ECO:0000313" key="5">
    <source>
        <dbReference type="EMBL" id="HJB57631.1"/>
    </source>
</evidence>
<dbReference type="Proteomes" id="UP000824208">
    <property type="component" value="Unassembled WGS sequence"/>
</dbReference>
<evidence type="ECO:0000256" key="3">
    <source>
        <dbReference type="ARBA" id="ARBA00023163"/>
    </source>
</evidence>
<dbReference type="InterPro" id="IPR050679">
    <property type="entry name" value="Bact_HTH_transcr_reg"/>
</dbReference>
<proteinExistence type="predicted"/>
<dbReference type="Pfam" id="PF00392">
    <property type="entry name" value="GntR"/>
    <property type="match status" value="1"/>
</dbReference>
<accession>A0A9D2S6C5</accession>
<evidence type="ECO:0000259" key="4">
    <source>
        <dbReference type="PROSITE" id="PS50949"/>
    </source>
</evidence>
<reference evidence="5" key="1">
    <citation type="journal article" date="2021" name="PeerJ">
        <title>Extensive microbial diversity within the chicken gut microbiome revealed by metagenomics and culture.</title>
        <authorList>
            <person name="Gilroy R."/>
            <person name="Ravi A."/>
            <person name="Getino M."/>
            <person name="Pursley I."/>
            <person name="Horton D.L."/>
            <person name="Alikhan N.F."/>
            <person name="Baker D."/>
            <person name="Gharbi K."/>
            <person name="Hall N."/>
            <person name="Watson M."/>
            <person name="Adriaenssens E.M."/>
            <person name="Foster-Nyarko E."/>
            <person name="Jarju S."/>
            <person name="Secka A."/>
            <person name="Antonio M."/>
            <person name="Oren A."/>
            <person name="Chaudhuri R.R."/>
            <person name="La Ragione R."/>
            <person name="Hildebrand F."/>
            <person name="Pallen M.J."/>
        </authorList>
    </citation>
    <scope>NUCLEOTIDE SEQUENCE</scope>
    <source>
        <strain evidence="5">CHK189-11263</strain>
    </source>
</reference>
<gene>
    <name evidence="5" type="ORF">H9714_08785</name>
</gene>
<dbReference type="SMART" id="SM00345">
    <property type="entry name" value="HTH_GNTR"/>
    <property type="match status" value="1"/>
</dbReference>
<keyword evidence="1" id="KW-0805">Transcription regulation</keyword>
<organism evidence="5 6">
    <name type="scientific">Candidatus Flavonifractor intestinipullorum</name>
    <dbReference type="NCBI Taxonomy" id="2838587"/>
    <lineage>
        <taxon>Bacteria</taxon>
        <taxon>Bacillati</taxon>
        <taxon>Bacillota</taxon>
        <taxon>Clostridia</taxon>
        <taxon>Eubacteriales</taxon>
        <taxon>Oscillospiraceae</taxon>
        <taxon>Flavonifractor</taxon>
    </lineage>
</organism>
<dbReference type="PROSITE" id="PS50949">
    <property type="entry name" value="HTH_GNTR"/>
    <property type="match status" value="1"/>
</dbReference>
<dbReference type="GO" id="GO:0003700">
    <property type="term" value="F:DNA-binding transcription factor activity"/>
    <property type="evidence" value="ECO:0007669"/>
    <property type="project" value="InterPro"/>
</dbReference>
<name>A0A9D2S6C5_9FIRM</name>
<dbReference type="InterPro" id="IPR000524">
    <property type="entry name" value="Tscrpt_reg_HTH_GntR"/>
</dbReference>
<dbReference type="GO" id="GO:0045892">
    <property type="term" value="P:negative regulation of DNA-templated transcription"/>
    <property type="evidence" value="ECO:0007669"/>
    <property type="project" value="TreeGrafter"/>
</dbReference>
<evidence type="ECO:0000256" key="2">
    <source>
        <dbReference type="ARBA" id="ARBA00023125"/>
    </source>
</evidence>
<dbReference type="Pfam" id="PF07702">
    <property type="entry name" value="UTRA"/>
    <property type="match status" value="1"/>
</dbReference>
<dbReference type="AlphaFoldDB" id="A0A9D2S6C5"/>
<dbReference type="PRINTS" id="PR00035">
    <property type="entry name" value="HTHGNTR"/>
</dbReference>
<keyword evidence="2" id="KW-0238">DNA-binding</keyword>
<comment type="caution">
    <text evidence="5">The sequence shown here is derived from an EMBL/GenBank/DDBJ whole genome shotgun (WGS) entry which is preliminary data.</text>
</comment>
<keyword evidence="3" id="KW-0804">Transcription</keyword>
<dbReference type="InterPro" id="IPR036390">
    <property type="entry name" value="WH_DNA-bd_sf"/>
</dbReference>
<dbReference type="EMBL" id="DWYC01000080">
    <property type="protein sequence ID" value="HJB57631.1"/>
    <property type="molecule type" value="Genomic_DNA"/>
</dbReference>
<evidence type="ECO:0000313" key="6">
    <source>
        <dbReference type="Proteomes" id="UP000824208"/>
    </source>
</evidence>
<dbReference type="Gene3D" id="1.10.10.10">
    <property type="entry name" value="Winged helix-like DNA-binding domain superfamily/Winged helix DNA-binding domain"/>
    <property type="match status" value="1"/>
</dbReference>
<evidence type="ECO:0000256" key="1">
    <source>
        <dbReference type="ARBA" id="ARBA00023015"/>
    </source>
</evidence>
<dbReference type="SUPFAM" id="SSF64288">
    <property type="entry name" value="Chorismate lyase-like"/>
    <property type="match status" value="1"/>
</dbReference>
<dbReference type="GO" id="GO:0003677">
    <property type="term" value="F:DNA binding"/>
    <property type="evidence" value="ECO:0007669"/>
    <property type="project" value="UniProtKB-KW"/>
</dbReference>